<protein>
    <submittedName>
        <fullName evidence="2">Uncharacterized protein</fullName>
    </submittedName>
</protein>
<evidence type="ECO:0000313" key="3">
    <source>
        <dbReference type="Proteomes" id="UP000004259"/>
    </source>
</evidence>
<dbReference type="Proteomes" id="UP000004259">
    <property type="component" value="Unassembled WGS sequence"/>
</dbReference>
<keyword evidence="1" id="KW-0472">Membrane</keyword>
<comment type="caution">
    <text evidence="2">The sequence shown here is derived from an EMBL/GenBank/DDBJ whole genome shotgun (WGS) entry which is preliminary data.</text>
</comment>
<sequence>MIFYDYPKSGHLKCLSGISLTVCGVMLTSVSTNGSSMRSFLSAEYITTL</sequence>
<feature type="transmembrane region" description="Helical" evidence="1">
    <location>
        <begin position="12"/>
        <end position="31"/>
    </location>
</feature>
<gene>
    <name evidence="2" type="ORF">CUS_5562</name>
</gene>
<evidence type="ECO:0000256" key="1">
    <source>
        <dbReference type="SAM" id="Phobius"/>
    </source>
</evidence>
<keyword evidence="1" id="KW-1133">Transmembrane helix</keyword>
<dbReference type="EMBL" id="ADKM02000032">
    <property type="protein sequence ID" value="EGC04223.1"/>
    <property type="molecule type" value="Genomic_DNA"/>
</dbReference>
<evidence type="ECO:0000313" key="2">
    <source>
        <dbReference type="EMBL" id="EGC04223.1"/>
    </source>
</evidence>
<organism evidence="2 3">
    <name type="scientific">Ruminococcus albus 8</name>
    <dbReference type="NCBI Taxonomy" id="246199"/>
    <lineage>
        <taxon>Bacteria</taxon>
        <taxon>Bacillati</taxon>
        <taxon>Bacillota</taxon>
        <taxon>Clostridia</taxon>
        <taxon>Eubacteriales</taxon>
        <taxon>Oscillospiraceae</taxon>
        <taxon>Ruminococcus</taxon>
    </lineage>
</organism>
<accession>E9S946</accession>
<proteinExistence type="predicted"/>
<keyword evidence="3" id="KW-1185">Reference proteome</keyword>
<name>E9S946_RUMAL</name>
<dbReference type="AlphaFoldDB" id="E9S946"/>
<reference evidence="2 3" key="1">
    <citation type="submission" date="2011-02" db="EMBL/GenBank/DDBJ databases">
        <authorList>
            <person name="Nelson K.E."/>
            <person name="Sutton G."/>
            <person name="Torralba M."/>
            <person name="Durkin S."/>
            <person name="Harkins D."/>
            <person name="Montgomery R."/>
            <person name="Ziemer C."/>
            <person name="Klaassens E."/>
            <person name="Ocuiv P."/>
            <person name="Morrison M."/>
        </authorList>
    </citation>
    <scope>NUCLEOTIDE SEQUENCE [LARGE SCALE GENOMIC DNA]</scope>
    <source>
        <strain evidence="2 3">8</strain>
    </source>
</reference>
<keyword evidence="1" id="KW-0812">Transmembrane</keyword>